<dbReference type="PROSITE" id="PS00445">
    <property type="entry name" value="FGGY_KINASES_2"/>
    <property type="match status" value="1"/>
</dbReference>
<dbReference type="Pfam" id="PF00370">
    <property type="entry name" value="FGGY_N"/>
    <property type="match status" value="1"/>
</dbReference>
<evidence type="ECO:0000256" key="5">
    <source>
        <dbReference type="ARBA" id="ARBA00022840"/>
    </source>
</evidence>
<dbReference type="Pfam" id="PF02782">
    <property type="entry name" value="FGGY_C"/>
    <property type="match status" value="1"/>
</dbReference>
<evidence type="ECO:0000313" key="10">
    <source>
        <dbReference type="EMBL" id="MBJ3784745.1"/>
    </source>
</evidence>
<keyword evidence="3" id="KW-0547">Nucleotide-binding</keyword>
<evidence type="ECO:0000256" key="7">
    <source>
        <dbReference type="RuleBase" id="RU003733"/>
    </source>
</evidence>
<sequence length="497" mass="51202">MTSGLILAIDQGTTNTKALLVDATGSVHHQASVPNVVTYPQPGWAEQSASALVDGVKQVISEVVAKAGTAEIQGIGISNQRESIVVWDAATGQPIGPCIIWQCRRSAPKCDALRAAGYADAIEAKTGLALDPLFPAAKIAWLLDNVPGARQRAEAGELRVGTVDAWLLWTLTGGAVHATDHSNASRTQLFNTETLSWDADLCALFDVPPKMLPEVRSSDSEFGRVAAGVCALPPGTPVRAMIGDSHAALFGHGVRAPGTVKATYGTGTSLMALTPQRVRSRHGISSTIAWSQNGVVQHALEGNISVSGQTAAFAAELLGLADAAALSALAQTVPDSNGVAFVPALVGLGAPYWRADARGTITGMTLGTKPAHLARAALEAIAFQVADVYAAMEADMGSPLGELRADGGASRNPLVMQFQSDILGRPVAAAAAPEVSALGAAALAFASLGISMPGVPAAGHFAPQMDETSRSTHRQRWLTAVAQTLATNDKQTSGGNP</sequence>
<dbReference type="PANTHER" id="PTHR10196:SF69">
    <property type="entry name" value="GLYCEROL KINASE"/>
    <property type="match status" value="1"/>
</dbReference>
<protein>
    <recommendedName>
        <fullName evidence="6">ATP:glycerol 3-phosphotransferase</fullName>
    </recommendedName>
</protein>
<dbReference type="GO" id="GO:0004370">
    <property type="term" value="F:glycerol kinase activity"/>
    <property type="evidence" value="ECO:0007669"/>
    <property type="project" value="TreeGrafter"/>
</dbReference>
<dbReference type="NCBIfam" id="NF000756">
    <property type="entry name" value="PRK00047.1"/>
    <property type="match status" value="1"/>
</dbReference>
<comment type="caution">
    <text evidence="10">The sequence shown here is derived from an EMBL/GenBank/DDBJ whole genome shotgun (WGS) entry which is preliminary data.</text>
</comment>
<evidence type="ECO:0000256" key="1">
    <source>
        <dbReference type="ARBA" id="ARBA00009156"/>
    </source>
</evidence>
<dbReference type="Gene3D" id="3.30.420.40">
    <property type="match status" value="2"/>
</dbReference>
<keyword evidence="2 7" id="KW-0808">Transferase</keyword>
<dbReference type="EMBL" id="JAEKMH010000002">
    <property type="protein sequence ID" value="MBJ3784745.1"/>
    <property type="molecule type" value="Genomic_DNA"/>
</dbReference>
<evidence type="ECO:0000256" key="2">
    <source>
        <dbReference type="ARBA" id="ARBA00022679"/>
    </source>
</evidence>
<dbReference type="RefSeq" id="WP_198875978.1">
    <property type="nucleotide sequence ID" value="NZ_JAEKMH010000002.1"/>
</dbReference>
<evidence type="ECO:0000256" key="6">
    <source>
        <dbReference type="ARBA" id="ARBA00043149"/>
    </source>
</evidence>
<evidence type="ECO:0000256" key="4">
    <source>
        <dbReference type="ARBA" id="ARBA00022777"/>
    </source>
</evidence>
<dbReference type="CDD" id="cd07769">
    <property type="entry name" value="ASKHA_NBD_FGGY_GK"/>
    <property type="match status" value="1"/>
</dbReference>
<name>A0A934IYV6_9HYPH</name>
<dbReference type="AlphaFoldDB" id="A0A934IYV6"/>
<keyword evidence="11" id="KW-1185">Reference proteome</keyword>
<feature type="domain" description="Carbohydrate kinase FGGY C-terminal" evidence="9">
    <location>
        <begin position="261"/>
        <end position="447"/>
    </location>
</feature>
<keyword evidence="5" id="KW-0067">ATP-binding</keyword>
<dbReference type="Proteomes" id="UP000602124">
    <property type="component" value="Unassembled WGS sequence"/>
</dbReference>
<accession>A0A934IYV6</accession>
<feature type="domain" description="Carbohydrate kinase FGGY N-terminal" evidence="8">
    <location>
        <begin position="6"/>
        <end position="251"/>
    </location>
</feature>
<dbReference type="GO" id="GO:0005524">
    <property type="term" value="F:ATP binding"/>
    <property type="evidence" value="ECO:0007669"/>
    <property type="project" value="UniProtKB-KW"/>
</dbReference>
<evidence type="ECO:0000259" key="9">
    <source>
        <dbReference type="Pfam" id="PF02782"/>
    </source>
</evidence>
<gene>
    <name evidence="10" type="primary">glpK</name>
    <name evidence="10" type="ORF">JEQ47_08455</name>
</gene>
<dbReference type="PIRSF" id="PIRSF000538">
    <property type="entry name" value="GlpK"/>
    <property type="match status" value="1"/>
</dbReference>
<dbReference type="PANTHER" id="PTHR10196">
    <property type="entry name" value="SUGAR KINASE"/>
    <property type="match status" value="1"/>
</dbReference>
<dbReference type="InterPro" id="IPR018484">
    <property type="entry name" value="FGGY_N"/>
</dbReference>
<dbReference type="GO" id="GO:0019563">
    <property type="term" value="P:glycerol catabolic process"/>
    <property type="evidence" value="ECO:0007669"/>
    <property type="project" value="TreeGrafter"/>
</dbReference>
<dbReference type="InterPro" id="IPR018483">
    <property type="entry name" value="Carb_kinase_FGGY_CS"/>
</dbReference>
<evidence type="ECO:0000313" key="11">
    <source>
        <dbReference type="Proteomes" id="UP000602124"/>
    </source>
</evidence>
<keyword evidence="4 7" id="KW-0418">Kinase</keyword>
<dbReference type="InterPro" id="IPR018485">
    <property type="entry name" value="FGGY_C"/>
</dbReference>
<evidence type="ECO:0000259" key="8">
    <source>
        <dbReference type="Pfam" id="PF00370"/>
    </source>
</evidence>
<dbReference type="InterPro" id="IPR000577">
    <property type="entry name" value="Carb_kinase_FGGY"/>
</dbReference>
<evidence type="ECO:0000256" key="3">
    <source>
        <dbReference type="ARBA" id="ARBA00022741"/>
    </source>
</evidence>
<dbReference type="SUPFAM" id="SSF53067">
    <property type="entry name" value="Actin-like ATPase domain"/>
    <property type="match status" value="2"/>
</dbReference>
<dbReference type="InterPro" id="IPR043129">
    <property type="entry name" value="ATPase_NBD"/>
</dbReference>
<organism evidence="10 11">
    <name type="scientific">Devosia sediminis</name>
    <dbReference type="NCBI Taxonomy" id="2798801"/>
    <lineage>
        <taxon>Bacteria</taxon>
        <taxon>Pseudomonadati</taxon>
        <taxon>Pseudomonadota</taxon>
        <taxon>Alphaproteobacteria</taxon>
        <taxon>Hyphomicrobiales</taxon>
        <taxon>Devosiaceae</taxon>
        <taxon>Devosia</taxon>
    </lineage>
</organism>
<dbReference type="GO" id="GO:0005829">
    <property type="term" value="C:cytosol"/>
    <property type="evidence" value="ECO:0007669"/>
    <property type="project" value="TreeGrafter"/>
</dbReference>
<proteinExistence type="inferred from homology"/>
<comment type="similarity">
    <text evidence="1 7">Belongs to the FGGY kinase family.</text>
</comment>
<reference evidence="10" key="1">
    <citation type="submission" date="2020-12" db="EMBL/GenBank/DDBJ databases">
        <title>Devosia sp. MSA67 isolated from Mo River.</title>
        <authorList>
            <person name="Ma F."/>
            <person name="Zi Z."/>
        </authorList>
    </citation>
    <scope>NUCLEOTIDE SEQUENCE</scope>
    <source>
        <strain evidence="10">MSA67</strain>
    </source>
</reference>